<gene>
    <name evidence="14" type="ORF">BCR36DRAFT_402221</name>
</gene>
<dbReference type="STRING" id="1754191.A0A1Y1VKC9"/>
<dbReference type="Pfam" id="PF01872">
    <property type="entry name" value="RibD_C"/>
    <property type="match status" value="1"/>
</dbReference>
<evidence type="ECO:0000256" key="11">
    <source>
        <dbReference type="ARBA" id="ARBA00047550"/>
    </source>
</evidence>
<reference evidence="14 15" key="2">
    <citation type="submission" date="2016-08" db="EMBL/GenBank/DDBJ databases">
        <title>Pervasive Adenine N6-methylation of Active Genes in Fungi.</title>
        <authorList>
            <consortium name="DOE Joint Genome Institute"/>
            <person name="Mondo S.J."/>
            <person name="Dannebaum R.O."/>
            <person name="Kuo R.C."/>
            <person name="Labutti K."/>
            <person name="Haridas S."/>
            <person name="Kuo A."/>
            <person name="Salamov A."/>
            <person name="Ahrendt S.R."/>
            <person name="Lipzen A."/>
            <person name="Sullivan W."/>
            <person name="Andreopoulos W.B."/>
            <person name="Clum A."/>
            <person name="Lindquist E."/>
            <person name="Daum C."/>
            <person name="Ramamoorthy G.K."/>
            <person name="Gryganskyi A."/>
            <person name="Culley D."/>
            <person name="Magnuson J.K."/>
            <person name="James T.Y."/>
            <person name="O'Malley M.A."/>
            <person name="Stajich J.E."/>
            <person name="Spatafora J.W."/>
            <person name="Visel A."/>
            <person name="Grigoriev I.V."/>
        </authorList>
    </citation>
    <scope>NUCLEOTIDE SEQUENCE [LARGE SCALE GENOMIC DNA]</scope>
    <source>
        <strain evidence="15">finn</strain>
    </source>
</reference>
<evidence type="ECO:0000256" key="12">
    <source>
        <dbReference type="ARBA" id="ARBA00049020"/>
    </source>
</evidence>
<proteinExistence type="inferred from homology"/>
<evidence type="ECO:0000256" key="9">
    <source>
        <dbReference type="ARBA" id="ARBA00030073"/>
    </source>
</evidence>
<keyword evidence="7" id="KW-0521">NADP</keyword>
<dbReference type="GO" id="GO:0008703">
    <property type="term" value="F:5-amino-6-(5-phosphoribosylamino)uracil reductase activity"/>
    <property type="evidence" value="ECO:0007669"/>
    <property type="project" value="InterPro"/>
</dbReference>
<evidence type="ECO:0000313" key="15">
    <source>
        <dbReference type="Proteomes" id="UP000193719"/>
    </source>
</evidence>
<dbReference type="PANTHER" id="PTHR38011">
    <property type="entry name" value="DIHYDROFOLATE REDUCTASE FAMILY PROTEIN (AFU_ORTHOLOGUE AFUA_8G06820)"/>
    <property type="match status" value="1"/>
</dbReference>
<evidence type="ECO:0000256" key="6">
    <source>
        <dbReference type="ARBA" id="ARBA00022619"/>
    </source>
</evidence>
<evidence type="ECO:0000313" key="14">
    <source>
        <dbReference type="EMBL" id="ORX57838.1"/>
    </source>
</evidence>
<dbReference type="EMBL" id="MCFH01000005">
    <property type="protein sequence ID" value="ORX57838.1"/>
    <property type="molecule type" value="Genomic_DNA"/>
</dbReference>
<evidence type="ECO:0000256" key="7">
    <source>
        <dbReference type="ARBA" id="ARBA00022857"/>
    </source>
</evidence>
<evidence type="ECO:0000256" key="4">
    <source>
        <dbReference type="ARBA" id="ARBA00012851"/>
    </source>
</evidence>
<keyword evidence="15" id="KW-1185">Reference proteome</keyword>
<comment type="catalytic activity">
    <reaction evidence="11">
        <text>2,5-diamino-6-(1-D-ribitylamino)pyrimidin-4(3H)-one 5'-phosphate + NAD(+) = 2,5-diamino-6-(1-D-ribosylamino)pyrimidin-4(3H)-one 5'-phosphate + NADH + H(+)</text>
        <dbReference type="Rhea" id="RHEA:27274"/>
        <dbReference type="ChEBI" id="CHEBI:15378"/>
        <dbReference type="ChEBI" id="CHEBI:57540"/>
        <dbReference type="ChEBI" id="CHEBI:57945"/>
        <dbReference type="ChEBI" id="CHEBI:58890"/>
        <dbReference type="ChEBI" id="CHEBI:59545"/>
        <dbReference type="EC" id="1.1.1.302"/>
    </reaction>
</comment>
<dbReference type="AlphaFoldDB" id="A0A1Y1VKC9"/>
<comment type="caution">
    <text evidence="14">The sequence shown here is derived from an EMBL/GenBank/DDBJ whole genome shotgun (WGS) entry which is preliminary data.</text>
</comment>
<evidence type="ECO:0000256" key="8">
    <source>
        <dbReference type="ARBA" id="ARBA00023002"/>
    </source>
</evidence>
<dbReference type="InterPro" id="IPR050765">
    <property type="entry name" value="Riboflavin_Biosynth_HTPR"/>
</dbReference>
<comment type="similarity">
    <text evidence="3">Belongs to the HTP reductase family.</text>
</comment>
<evidence type="ECO:0000256" key="5">
    <source>
        <dbReference type="ARBA" id="ARBA00015035"/>
    </source>
</evidence>
<dbReference type="OrthoDB" id="5432at2759"/>
<dbReference type="GO" id="GO:0009231">
    <property type="term" value="P:riboflavin biosynthetic process"/>
    <property type="evidence" value="ECO:0007669"/>
    <property type="project" value="UniProtKB-KW"/>
</dbReference>
<evidence type="ECO:0000256" key="3">
    <source>
        <dbReference type="ARBA" id="ARBA00009723"/>
    </source>
</evidence>
<dbReference type="SUPFAM" id="SSF53597">
    <property type="entry name" value="Dihydrofolate reductase-like"/>
    <property type="match status" value="1"/>
</dbReference>
<comment type="catalytic activity">
    <reaction evidence="12">
        <text>2,5-diamino-6-(1-D-ribitylamino)pyrimidin-4(3H)-one 5'-phosphate + NADP(+) = 2,5-diamino-6-(1-D-ribosylamino)pyrimidin-4(3H)-one 5'-phosphate + NADPH + H(+)</text>
        <dbReference type="Rhea" id="RHEA:27278"/>
        <dbReference type="ChEBI" id="CHEBI:15378"/>
        <dbReference type="ChEBI" id="CHEBI:57783"/>
        <dbReference type="ChEBI" id="CHEBI:58349"/>
        <dbReference type="ChEBI" id="CHEBI:58890"/>
        <dbReference type="ChEBI" id="CHEBI:59545"/>
        <dbReference type="EC" id="1.1.1.302"/>
    </reaction>
</comment>
<reference evidence="14 15" key="1">
    <citation type="submission" date="2016-08" db="EMBL/GenBank/DDBJ databases">
        <title>Genomes of anaerobic fungi encode conserved fungal cellulosomes for biomass hydrolysis.</title>
        <authorList>
            <consortium name="DOE Joint Genome Institute"/>
            <person name="Haitjema C.H."/>
            <person name="Gilmore S.P."/>
            <person name="Henske J.K."/>
            <person name="Solomon K.V."/>
            <person name="De Groot R."/>
            <person name="Kuo A."/>
            <person name="Mondo S.J."/>
            <person name="Salamov A.A."/>
            <person name="Labutti K."/>
            <person name="Zhao Z."/>
            <person name="Chiniquy J."/>
            <person name="Barry K."/>
            <person name="Brewer H.M."/>
            <person name="Purvine S.O."/>
            <person name="Wright A.T."/>
            <person name="Boxma B."/>
            <person name="Van Alen T."/>
            <person name="Hackstein J.H."/>
            <person name="Baker S.E."/>
            <person name="Grigoriev I.V."/>
            <person name="O'Malley M.A."/>
        </authorList>
    </citation>
    <scope>NUCLEOTIDE SEQUENCE [LARGE SCALE GENOMIC DNA]</scope>
    <source>
        <strain evidence="15">finn</strain>
    </source>
</reference>
<keyword evidence="8" id="KW-0560">Oxidoreductase</keyword>
<dbReference type="Gene3D" id="3.40.430.10">
    <property type="entry name" value="Dihydrofolate Reductase, subunit A"/>
    <property type="match status" value="1"/>
</dbReference>
<feature type="domain" description="Bacterial bifunctional deaminase-reductase C-terminal" evidence="13">
    <location>
        <begin position="28"/>
        <end position="264"/>
    </location>
</feature>
<comment type="function">
    <text evidence="1">Catalyzes an early step in riboflavin biosynthesis, the NADPH-dependent reduction of the ribose side chain of 2,5-diamino-6-ribosylamino-4(3H)-pyrimidinone 5'-phosphate, yielding 2,5-diamino-6-ribitylamino-4(3H)-pyrimidinone 5'-phosphate.</text>
</comment>
<dbReference type="PANTHER" id="PTHR38011:SF7">
    <property type="entry name" value="2,5-DIAMINO-6-RIBOSYLAMINO-4(3H)-PYRIMIDINONE 5'-PHOSPHATE REDUCTASE"/>
    <property type="match status" value="1"/>
</dbReference>
<dbReference type="InterPro" id="IPR024072">
    <property type="entry name" value="DHFR-like_dom_sf"/>
</dbReference>
<comment type="pathway">
    <text evidence="2">Cofactor biosynthesis; riboflavin biosynthesis.</text>
</comment>
<evidence type="ECO:0000256" key="2">
    <source>
        <dbReference type="ARBA" id="ARBA00005104"/>
    </source>
</evidence>
<evidence type="ECO:0000256" key="1">
    <source>
        <dbReference type="ARBA" id="ARBA00003555"/>
    </source>
</evidence>
<dbReference type="EC" id="1.1.1.302" evidence="4"/>
<evidence type="ECO:0000259" key="13">
    <source>
        <dbReference type="Pfam" id="PF01872"/>
    </source>
</evidence>
<keyword evidence="6" id="KW-0686">Riboflavin biosynthesis</keyword>
<protein>
    <recommendedName>
        <fullName evidence="5">2,5-diamino-6-ribosylamino-4(3H)-pyrimidinone 5'-phosphate reductase</fullName>
        <ecNumber evidence="4">1.1.1.302</ecNumber>
    </recommendedName>
    <alternativeName>
        <fullName evidence="10">2,5-diamino-6-(5-phospho-D-ribosylamino)pyrimidin-4(3H)-one reductase</fullName>
    </alternativeName>
    <alternativeName>
        <fullName evidence="9">2,5-diamino-6-ribitylamino-4(3H)-pyrimidinone 5'-phosphate synthase</fullName>
    </alternativeName>
</protein>
<organism evidence="14 15">
    <name type="scientific">Piromyces finnis</name>
    <dbReference type="NCBI Taxonomy" id="1754191"/>
    <lineage>
        <taxon>Eukaryota</taxon>
        <taxon>Fungi</taxon>
        <taxon>Fungi incertae sedis</taxon>
        <taxon>Chytridiomycota</taxon>
        <taxon>Chytridiomycota incertae sedis</taxon>
        <taxon>Neocallimastigomycetes</taxon>
        <taxon>Neocallimastigales</taxon>
        <taxon>Neocallimastigaceae</taxon>
        <taxon>Piromyces</taxon>
    </lineage>
</organism>
<dbReference type="Proteomes" id="UP000193719">
    <property type="component" value="Unassembled WGS sequence"/>
</dbReference>
<dbReference type="InterPro" id="IPR002734">
    <property type="entry name" value="RibDG_C"/>
</dbReference>
<sequence length="271" mass="30453">MNQEEKIKYLLEEIYNNSNFNFDKSPYPEVTLTYAQTLDGFISGMPNTPPLLISGKESMLMTHCLRNKNDAIMIGIGTLLNDNPQLNVRQLSGFNNGGDVRNPQPVILDTKLRFPLNCKLLNNYKEYKLNVEQKINGYEKLTEIKPPIIFVAEGLYDLKKAKILKDYGIKINEIKCNGSQLDISKVLEILKSTYNIRNVMVEGGAQVIRSFLMNSQIIQHIIITIGPLYIGNGVKALGFGDIEKNSLPHLEHVQSLTLGQDIIVIGKPTMS</sequence>
<evidence type="ECO:0000256" key="10">
    <source>
        <dbReference type="ARBA" id="ARBA00031630"/>
    </source>
</evidence>
<name>A0A1Y1VKC9_9FUNG</name>
<accession>A0A1Y1VKC9</accession>